<comment type="similarity">
    <text evidence="4">Belongs to the methyltransferase superfamily. YrrT family.</text>
</comment>
<evidence type="ECO:0000313" key="7">
    <source>
        <dbReference type="Proteomes" id="UP000789833"/>
    </source>
</evidence>
<dbReference type="EMBL" id="CAKJTJ010000001">
    <property type="protein sequence ID" value="CAG9619414.1"/>
    <property type="molecule type" value="Genomic_DNA"/>
</dbReference>
<evidence type="ECO:0000259" key="5">
    <source>
        <dbReference type="Pfam" id="PF13649"/>
    </source>
</evidence>
<dbReference type="Pfam" id="PF13649">
    <property type="entry name" value="Methyltransf_25"/>
    <property type="match status" value="1"/>
</dbReference>
<dbReference type="GO" id="GO:0008168">
    <property type="term" value="F:methyltransferase activity"/>
    <property type="evidence" value="ECO:0007669"/>
    <property type="project" value="UniProtKB-KW"/>
</dbReference>
<dbReference type="PANTHER" id="PTHR43861">
    <property type="entry name" value="TRANS-ACONITATE 2-METHYLTRANSFERASE-RELATED"/>
    <property type="match status" value="1"/>
</dbReference>
<comment type="function">
    <text evidence="4">Could be a S-adenosyl-L-methionine-dependent methyltransferase.</text>
</comment>
<keyword evidence="7" id="KW-1185">Reference proteome</keyword>
<accession>A0ABM8YHN9</accession>
<dbReference type="GO" id="GO:0032259">
    <property type="term" value="P:methylation"/>
    <property type="evidence" value="ECO:0007669"/>
    <property type="project" value="UniProtKB-KW"/>
</dbReference>
<dbReference type="SUPFAM" id="SSF53335">
    <property type="entry name" value="S-adenosyl-L-methionine-dependent methyltransferases"/>
    <property type="match status" value="1"/>
</dbReference>
<dbReference type="HAMAP" id="MF_02100">
    <property type="entry name" value="Methyltr_YrrT"/>
    <property type="match status" value="1"/>
</dbReference>
<name>A0ABM8YHN9_9BACI</name>
<feature type="binding site" evidence="4">
    <location>
        <position position="53"/>
    </location>
    <ligand>
        <name>S-adenosyl-L-methionine</name>
        <dbReference type="ChEBI" id="CHEBI:59789"/>
    </ligand>
</feature>
<dbReference type="InterPro" id="IPR023553">
    <property type="entry name" value="Uncharacterised_MeTfrase_YrrT"/>
</dbReference>
<gene>
    <name evidence="6" type="ORF">BACCIP111883_00181</name>
</gene>
<evidence type="ECO:0000256" key="2">
    <source>
        <dbReference type="ARBA" id="ARBA00022679"/>
    </source>
</evidence>
<organism evidence="6 7">
    <name type="scientific">Sutcliffiella rhizosphaerae</name>
    <dbReference type="NCBI Taxonomy" id="2880967"/>
    <lineage>
        <taxon>Bacteria</taxon>
        <taxon>Bacillati</taxon>
        <taxon>Bacillota</taxon>
        <taxon>Bacilli</taxon>
        <taxon>Bacillales</taxon>
        <taxon>Bacillaceae</taxon>
        <taxon>Sutcliffiella</taxon>
    </lineage>
</organism>
<keyword evidence="2 4" id="KW-0808">Transferase</keyword>
<dbReference type="InterPro" id="IPR029063">
    <property type="entry name" value="SAM-dependent_MTases_sf"/>
</dbReference>
<proteinExistence type="inferred from homology"/>
<protein>
    <recommendedName>
        <fullName evidence="4">Uncharacterized methyltransferase BACCIP111883_00181</fullName>
        <ecNumber evidence="4">2.1.1.-</ecNumber>
    </recommendedName>
</protein>
<keyword evidence="3 4" id="KW-0949">S-adenosyl-L-methionine</keyword>
<feature type="domain" description="Methyltransferase" evidence="5">
    <location>
        <begin position="49"/>
        <end position="140"/>
    </location>
</feature>
<dbReference type="InterPro" id="IPR041698">
    <property type="entry name" value="Methyltransf_25"/>
</dbReference>
<evidence type="ECO:0000256" key="3">
    <source>
        <dbReference type="ARBA" id="ARBA00022691"/>
    </source>
</evidence>
<dbReference type="Proteomes" id="UP000789833">
    <property type="component" value="Unassembled WGS sequence"/>
</dbReference>
<evidence type="ECO:0000313" key="6">
    <source>
        <dbReference type="EMBL" id="CAG9619414.1"/>
    </source>
</evidence>
<evidence type="ECO:0000256" key="4">
    <source>
        <dbReference type="HAMAP-Rule" id="MF_02100"/>
    </source>
</evidence>
<keyword evidence="1 4" id="KW-0489">Methyltransferase</keyword>
<dbReference type="EC" id="2.1.1.-" evidence="4"/>
<feature type="binding site" evidence="4">
    <location>
        <position position="97"/>
    </location>
    <ligand>
        <name>S-adenosyl-L-methionine</name>
        <dbReference type="ChEBI" id="CHEBI:59789"/>
    </ligand>
</feature>
<comment type="caution">
    <text evidence="6">The sequence shown here is derived from an EMBL/GenBank/DDBJ whole genome shotgun (WGS) entry which is preliminary data.</text>
</comment>
<evidence type="ECO:0000256" key="1">
    <source>
        <dbReference type="ARBA" id="ARBA00022603"/>
    </source>
</evidence>
<reference evidence="6 7" key="1">
    <citation type="submission" date="2021-10" db="EMBL/GenBank/DDBJ databases">
        <authorList>
            <person name="Criscuolo A."/>
        </authorList>
    </citation>
    <scope>NUCLEOTIDE SEQUENCE [LARGE SCALE GENOMIC DNA]</scope>
    <source>
        <strain evidence="7">CIP 111883</strain>
    </source>
</reference>
<feature type="binding site" evidence="4">
    <location>
        <position position="74"/>
    </location>
    <ligand>
        <name>S-adenosyl-L-methionine</name>
        <dbReference type="ChEBI" id="CHEBI:59789"/>
    </ligand>
</feature>
<dbReference type="RefSeq" id="WP_230499350.1">
    <property type="nucleotide sequence ID" value="NZ_CAKJTJ010000001.1"/>
</dbReference>
<dbReference type="CDD" id="cd02440">
    <property type="entry name" value="AdoMet_MTases"/>
    <property type="match status" value="1"/>
</dbReference>
<sequence>MGREFVDLFNDWANYYDATVSGKDLEYAEVFRGYEDILKDVAMKATSPVIEFGVGTGNLTNELLKQGHKVYAVEPSKTMREKAAEKLPETVVIQDGDFLSFPEPTEQIQSIVSTYAFHHLTDSEKKEAVEHYGKLLVKGGKIVFADTVFENKDSYEATIKQAENHTFLNLANDLKTEYYTTIDVLTTIFEKQGFKVEYNRFNHFVWVMEAVKQ</sequence>
<dbReference type="Gene3D" id="3.40.50.150">
    <property type="entry name" value="Vaccinia Virus protein VP39"/>
    <property type="match status" value="1"/>
</dbReference>